<sequence length="251" mass="28045">MARATTCSSNPHLCEIYWFSPKGGYKPDNFGSCPPHVLCILGEGSQRPIAGCTRPWQLAVSTTGAYRHSPSLGLKHFFFPQILLAYDIFKSCAFDPVCGGVVVSIQPKIRKSCFFFYLLLRLLNEKKSVAFQVGDRFILFQLDGTGAELRNATDVKGHLIPGGTWALTDSEMPCPSFLSASMSRRAYIIQTTAPLEYDEMSEPWRRECSMIFEDIEVETMSSAKLTALRKTLDLDPKILVTDREALLRSLS</sequence>
<dbReference type="Proteomes" id="UP001201163">
    <property type="component" value="Unassembled WGS sequence"/>
</dbReference>
<accession>A0AAD4LEK5</accession>
<evidence type="ECO:0000313" key="1">
    <source>
        <dbReference type="EMBL" id="KAH8988833.1"/>
    </source>
</evidence>
<dbReference type="EMBL" id="JAKELL010000040">
    <property type="protein sequence ID" value="KAH8988833.1"/>
    <property type="molecule type" value="Genomic_DNA"/>
</dbReference>
<dbReference type="AlphaFoldDB" id="A0AAD4LEK5"/>
<comment type="caution">
    <text evidence="1">The sequence shown here is derived from an EMBL/GenBank/DDBJ whole genome shotgun (WGS) entry which is preliminary data.</text>
</comment>
<protein>
    <submittedName>
        <fullName evidence="1">Uncharacterized protein</fullName>
    </submittedName>
</protein>
<proteinExistence type="predicted"/>
<evidence type="ECO:0000313" key="2">
    <source>
        <dbReference type="Proteomes" id="UP001201163"/>
    </source>
</evidence>
<gene>
    <name evidence="1" type="ORF">EDB92DRAFT_1870255</name>
</gene>
<name>A0AAD4LEK5_9AGAM</name>
<keyword evidence="2" id="KW-1185">Reference proteome</keyword>
<organism evidence="1 2">
    <name type="scientific">Lactarius akahatsu</name>
    <dbReference type="NCBI Taxonomy" id="416441"/>
    <lineage>
        <taxon>Eukaryota</taxon>
        <taxon>Fungi</taxon>
        <taxon>Dikarya</taxon>
        <taxon>Basidiomycota</taxon>
        <taxon>Agaricomycotina</taxon>
        <taxon>Agaricomycetes</taxon>
        <taxon>Russulales</taxon>
        <taxon>Russulaceae</taxon>
        <taxon>Lactarius</taxon>
    </lineage>
</organism>
<reference evidence="1" key="1">
    <citation type="submission" date="2022-01" db="EMBL/GenBank/DDBJ databases">
        <title>Comparative genomics reveals a dynamic genome evolution in the ectomycorrhizal milk-cap (Lactarius) mushrooms.</title>
        <authorList>
            <consortium name="DOE Joint Genome Institute"/>
            <person name="Lebreton A."/>
            <person name="Tang N."/>
            <person name="Kuo A."/>
            <person name="LaButti K."/>
            <person name="Drula E."/>
            <person name="Barry K."/>
            <person name="Clum A."/>
            <person name="Lipzen A."/>
            <person name="Mousain D."/>
            <person name="Ng V."/>
            <person name="Wang R."/>
            <person name="Wang X."/>
            <person name="Dai Y."/>
            <person name="Henrissat B."/>
            <person name="Grigoriev I.V."/>
            <person name="Guerin-Laguette A."/>
            <person name="Yu F."/>
            <person name="Martin F.M."/>
        </authorList>
    </citation>
    <scope>NUCLEOTIDE SEQUENCE</scope>
    <source>
        <strain evidence="1">QP</strain>
    </source>
</reference>